<protein>
    <submittedName>
        <fullName evidence="2">Uncharacterized protein</fullName>
    </submittedName>
</protein>
<evidence type="ECO:0000313" key="3">
    <source>
        <dbReference type="Proteomes" id="UP001576774"/>
    </source>
</evidence>
<reference evidence="2 3" key="1">
    <citation type="submission" date="2024-09" db="EMBL/GenBank/DDBJ databases">
        <title>Floridaenema gen nov. (Aerosakkonemataceae, Aerosakkonematales ord. nov., Cyanobacteria) from benthic tropical and subtropical fresh waters, with the description of four new species.</title>
        <authorList>
            <person name="Moretto J.A."/>
            <person name="Berthold D.E."/>
            <person name="Lefler F.W."/>
            <person name="Huang I.-S."/>
            <person name="Laughinghouse H. IV."/>
        </authorList>
    </citation>
    <scope>NUCLEOTIDE SEQUENCE [LARGE SCALE GENOMIC DNA]</scope>
    <source>
        <strain evidence="2 3">BLCC-F46</strain>
    </source>
</reference>
<accession>A0ABV4XEA2</accession>
<evidence type="ECO:0000256" key="1">
    <source>
        <dbReference type="SAM" id="MobiDB-lite"/>
    </source>
</evidence>
<comment type="caution">
    <text evidence="2">The sequence shown here is derived from an EMBL/GenBank/DDBJ whole genome shotgun (WGS) entry which is preliminary data.</text>
</comment>
<feature type="region of interest" description="Disordered" evidence="1">
    <location>
        <begin position="511"/>
        <end position="553"/>
    </location>
</feature>
<feature type="region of interest" description="Disordered" evidence="1">
    <location>
        <begin position="123"/>
        <end position="143"/>
    </location>
</feature>
<feature type="compositionally biased region" description="Acidic residues" evidence="1">
    <location>
        <begin position="533"/>
        <end position="544"/>
    </location>
</feature>
<name>A0ABV4XEA2_9CYAN</name>
<organism evidence="2 3">
    <name type="scientific">Floridaenema aerugineum BLCC-F46</name>
    <dbReference type="NCBI Taxonomy" id="3153654"/>
    <lineage>
        <taxon>Bacteria</taxon>
        <taxon>Bacillati</taxon>
        <taxon>Cyanobacteriota</taxon>
        <taxon>Cyanophyceae</taxon>
        <taxon>Oscillatoriophycideae</taxon>
        <taxon>Aerosakkonematales</taxon>
        <taxon>Aerosakkonemataceae</taxon>
        <taxon>Floridanema</taxon>
        <taxon>Floridanema aerugineum</taxon>
    </lineage>
</organism>
<proteinExistence type="predicted"/>
<keyword evidence="3" id="KW-1185">Reference proteome</keyword>
<feature type="compositionally biased region" description="Low complexity" evidence="1">
    <location>
        <begin position="378"/>
        <end position="387"/>
    </location>
</feature>
<gene>
    <name evidence="2" type="ORF">ACE1CC_30105</name>
</gene>
<feature type="compositionally biased region" description="Low complexity" evidence="1">
    <location>
        <begin position="523"/>
        <end position="532"/>
    </location>
</feature>
<dbReference type="EMBL" id="JBHFNQ010000218">
    <property type="protein sequence ID" value="MFB2881125.1"/>
    <property type="molecule type" value="Genomic_DNA"/>
</dbReference>
<feature type="region of interest" description="Disordered" evidence="1">
    <location>
        <begin position="371"/>
        <end position="414"/>
    </location>
</feature>
<sequence>MALSFRLPMEYWEFLIQKENDRSWQSLKSPEVELPEGRYRLVVRSNRADTDIDIRIIHHSIHENPPKRRLQKRSRRINSEGLMVLIPFTNLTPGIWEFRCLPDLFEDLMGEPWQKTLKLNILPPDPQPKAANHGATGEGEQGKIGDLTISHQSKILVSPVKSATPDPYPLRLTLKQETYMARPGQSITLAGYLELPNTVENQETEAKVALTGEMRIHLRDPQSGQILAQRQQHITKQEIPFTFACNIHIPPQSKTHLLLGEVTIYDLPEIPNDSPLVLATKSFSITGNLDDLLSAIADNFQETEVLELSSNQSKSAALDLGTYNQASTPQNLTLPVFQPGGKQILPPQLYQTDLGKNPVKKIELPRFGNFAQPVPKQELTTEPTPETTETETESTESTESTSLTAENITDETNTEVAEISAEVNAEEETTTEESDSSNVDTAFQSLKLEERFWSRLNAIAADAELSTELSKDPIFEDIEDIEDTQAEPETPAAIYTGPDAELAAMEFVVEEEEPPAPLPGKPENSLSSLGESSAEEVEEVEEEALPTPELDVPQGELTAGQQIRVRVKVPMRQPRLGVKFWVVDLQTRSLVESPRWLGDFYLDAWGNLETSFPMTVPFGCLEIRFEAISSDIATKQESRKAQINRSVVPPDLPQFSDDLNNL</sequence>
<evidence type="ECO:0000313" key="2">
    <source>
        <dbReference type="EMBL" id="MFB2881125.1"/>
    </source>
</evidence>
<dbReference type="RefSeq" id="WP_413274111.1">
    <property type="nucleotide sequence ID" value="NZ_JBHFNQ010000218.1"/>
</dbReference>
<dbReference type="Proteomes" id="UP001576774">
    <property type="component" value="Unassembled WGS sequence"/>
</dbReference>